<evidence type="ECO:0000313" key="2">
    <source>
        <dbReference type="Proteomes" id="UP000324800"/>
    </source>
</evidence>
<dbReference type="InterPro" id="IPR011989">
    <property type="entry name" value="ARM-like"/>
</dbReference>
<proteinExistence type="predicted"/>
<dbReference type="SUPFAM" id="SSF48371">
    <property type="entry name" value="ARM repeat"/>
    <property type="match status" value="1"/>
</dbReference>
<gene>
    <name evidence="1" type="ORF">EZS28_019764</name>
</gene>
<evidence type="ECO:0000313" key="1">
    <source>
        <dbReference type="EMBL" id="KAA6384710.1"/>
    </source>
</evidence>
<name>A0A5J4VQF7_9EUKA</name>
<dbReference type="AlphaFoldDB" id="A0A5J4VQF7"/>
<protein>
    <recommendedName>
        <fullName evidence="3">Clathrin/coatomer adaptor adaptin-like N-terminal domain-containing protein</fullName>
    </recommendedName>
</protein>
<comment type="caution">
    <text evidence="1">The sequence shown here is derived from an EMBL/GenBank/DDBJ whole genome shotgun (WGS) entry which is preliminary data.</text>
</comment>
<sequence>MSTYGGIEKLYSLFKRTDINKEIKDRAAICIGRLFRAKELPHSMRTEIISYLKTLINDSENFIKTNSRIILRNLAQNSVNKTDIEKGGFKIPQ</sequence>
<dbReference type="EMBL" id="SNRW01005621">
    <property type="protein sequence ID" value="KAA6384710.1"/>
    <property type="molecule type" value="Genomic_DNA"/>
</dbReference>
<evidence type="ECO:0008006" key="3">
    <source>
        <dbReference type="Google" id="ProtNLM"/>
    </source>
</evidence>
<dbReference type="Gene3D" id="1.25.10.10">
    <property type="entry name" value="Leucine-rich Repeat Variant"/>
    <property type="match status" value="1"/>
</dbReference>
<reference evidence="1 2" key="1">
    <citation type="submission" date="2019-03" db="EMBL/GenBank/DDBJ databases">
        <title>Single cell metagenomics reveals metabolic interactions within the superorganism composed of flagellate Streblomastix strix and complex community of Bacteroidetes bacteria on its surface.</title>
        <authorList>
            <person name="Treitli S.C."/>
            <person name="Kolisko M."/>
            <person name="Husnik F."/>
            <person name="Keeling P."/>
            <person name="Hampl V."/>
        </authorList>
    </citation>
    <scope>NUCLEOTIDE SEQUENCE [LARGE SCALE GENOMIC DNA]</scope>
    <source>
        <strain evidence="1">ST1C</strain>
    </source>
</reference>
<organism evidence="1 2">
    <name type="scientific">Streblomastix strix</name>
    <dbReference type="NCBI Taxonomy" id="222440"/>
    <lineage>
        <taxon>Eukaryota</taxon>
        <taxon>Metamonada</taxon>
        <taxon>Preaxostyla</taxon>
        <taxon>Oxymonadida</taxon>
        <taxon>Streblomastigidae</taxon>
        <taxon>Streblomastix</taxon>
    </lineage>
</organism>
<dbReference type="Proteomes" id="UP000324800">
    <property type="component" value="Unassembled WGS sequence"/>
</dbReference>
<accession>A0A5J4VQF7</accession>
<dbReference type="InterPro" id="IPR016024">
    <property type="entry name" value="ARM-type_fold"/>
</dbReference>